<gene>
    <name evidence="9" type="ORF">MVEN_00686800</name>
</gene>
<evidence type="ECO:0000256" key="4">
    <source>
        <dbReference type="ARBA" id="ARBA00022833"/>
    </source>
</evidence>
<evidence type="ECO:0000313" key="10">
    <source>
        <dbReference type="Proteomes" id="UP000620124"/>
    </source>
</evidence>
<organism evidence="9 10">
    <name type="scientific">Mycena venus</name>
    <dbReference type="NCBI Taxonomy" id="2733690"/>
    <lineage>
        <taxon>Eukaryota</taxon>
        <taxon>Fungi</taxon>
        <taxon>Dikarya</taxon>
        <taxon>Basidiomycota</taxon>
        <taxon>Agaricomycotina</taxon>
        <taxon>Agaricomycetes</taxon>
        <taxon>Agaricomycetidae</taxon>
        <taxon>Agaricales</taxon>
        <taxon>Marasmiineae</taxon>
        <taxon>Mycenaceae</taxon>
        <taxon>Mycena</taxon>
    </lineage>
</organism>
<dbReference type="GO" id="GO:0005634">
    <property type="term" value="C:nucleus"/>
    <property type="evidence" value="ECO:0007669"/>
    <property type="project" value="UniProtKB-SubCell"/>
</dbReference>
<dbReference type="PANTHER" id="PTHR10071:SF281">
    <property type="entry name" value="BOX A-BINDING FACTOR-RELATED"/>
    <property type="match status" value="1"/>
</dbReference>
<dbReference type="PROSITE" id="PS00344">
    <property type="entry name" value="GATA_ZN_FINGER_1"/>
    <property type="match status" value="1"/>
</dbReference>
<dbReference type="CDD" id="cd00202">
    <property type="entry name" value="ZnF_GATA"/>
    <property type="match status" value="2"/>
</dbReference>
<dbReference type="InterPro" id="IPR039355">
    <property type="entry name" value="Transcription_factor_GATA"/>
</dbReference>
<feature type="domain" description="GATA-type" evidence="8">
    <location>
        <begin position="174"/>
        <end position="217"/>
    </location>
</feature>
<evidence type="ECO:0000256" key="2">
    <source>
        <dbReference type="ARBA" id="ARBA00022723"/>
    </source>
</evidence>
<dbReference type="EMBL" id="JACAZI010000005">
    <property type="protein sequence ID" value="KAF7359630.1"/>
    <property type="molecule type" value="Genomic_DNA"/>
</dbReference>
<dbReference type="AlphaFoldDB" id="A0A8H6YKJ7"/>
<dbReference type="PRINTS" id="PR00619">
    <property type="entry name" value="GATAZNFINGER"/>
</dbReference>
<dbReference type="PROSITE" id="PS50114">
    <property type="entry name" value="GATA_ZN_FINGER_2"/>
    <property type="match status" value="2"/>
</dbReference>
<comment type="subcellular location">
    <subcellularLocation>
        <location evidence="1">Nucleus</location>
    </subcellularLocation>
</comment>
<dbReference type="OrthoDB" id="515401at2759"/>
<evidence type="ECO:0000256" key="7">
    <source>
        <dbReference type="SAM" id="MobiDB-lite"/>
    </source>
</evidence>
<name>A0A8H6YKJ7_9AGAR</name>
<dbReference type="InterPro" id="IPR013088">
    <property type="entry name" value="Znf_NHR/GATA"/>
</dbReference>
<evidence type="ECO:0000313" key="9">
    <source>
        <dbReference type="EMBL" id="KAF7359630.1"/>
    </source>
</evidence>
<dbReference type="SUPFAM" id="SSF57716">
    <property type="entry name" value="Glucocorticoid receptor-like (DNA-binding domain)"/>
    <property type="match status" value="2"/>
</dbReference>
<feature type="compositionally biased region" description="Polar residues" evidence="7">
    <location>
        <begin position="118"/>
        <end position="143"/>
    </location>
</feature>
<sequence>MQTARIYLHIQQPLQFQLPFLSENTENSMSDRTNRYYRPSSGSSNVPTSNYSSLINAVPMNGQPSSSGYYGGNQMYPQTSANQGHPPSQAYQQGYGAQPAYGYGAAGPQGPTTPYASGSGTQYPNTTAHYPGSQQQPYSSTASYNTSQYGNNYAGFTAAPGPYPGYSLPAADPGTSIKQCYNCGKMSTPLWRRDPYTQRTLCNACGLYQQQRNEPRPQALIDADNDEDEDQQPITANGPQCSHCGTYKTSVWRRNKDGEQVCNACGVYYRVNGRERPLTMKQSKVKPRAKHTH</sequence>
<protein>
    <submittedName>
        <fullName evidence="9">GATA zinc finger domain-containing protein</fullName>
    </submittedName>
</protein>
<feature type="compositionally biased region" description="Low complexity" evidence="7">
    <location>
        <begin position="89"/>
        <end position="116"/>
    </location>
</feature>
<evidence type="ECO:0000256" key="5">
    <source>
        <dbReference type="ARBA" id="ARBA00023242"/>
    </source>
</evidence>
<evidence type="ECO:0000256" key="1">
    <source>
        <dbReference type="ARBA" id="ARBA00004123"/>
    </source>
</evidence>
<comment type="caution">
    <text evidence="9">The sequence shown here is derived from an EMBL/GenBank/DDBJ whole genome shotgun (WGS) entry which is preliminary data.</text>
</comment>
<dbReference type="Pfam" id="PF00320">
    <property type="entry name" value="GATA"/>
    <property type="match status" value="2"/>
</dbReference>
<feature type="domain" description="GATA-type" evidence="8">
    <location>
        <begin position="235"/>
        <end position="288"/>
    </location>
</feature>
<keyword evidence="4" id="KW-0862">Zinc</keyword>
<dbReference type="InterPro" id="IPR000679">
    <property type="entry name" value="Znf_GATA"/>
</dbReference>
<keyword evidence="5" id="KW-0539">Nucleus</keyword>
<feature type="compositionally biased region" description="Polar residues" evidence="7">
    <location>
        <begin position="75"/>
        <end position="86"/>
    </location>
</feature>
<dbReference type="GO" id="GO:0008270">
    <property type="term" value="F:zinc ion binding"/>
    <property type="evidence" value="ECO:0007669"/>
    <property type="project" value="UniProtKB-KW"/>
</dbReference>
<dbReference type="GO" id="GO:0000978">
    <property type="term" value="F:RNA polymerase II cis-regulatory region sequence-specific DNA binding"/>
    <property type="evidence" value="ECO:0007669"/>
    <property type="project" value="TreeGrafter"/>
</dbReference>
<proteinExistence type="predicted"/>
<evidence type="ECO:0000256" key="3">
    <source>
        <dbReference type="ARBA" id="ARBA00022771"/>
    </source>
</evidence>
<dbReference type="GO" id="GO:0000122">
    <property type="term" value="P:negative regulation of transcription by RNA polymerase II"/>
    <property type="evidence" value="ECO:0007669"/>
    <property type="project" value="TreeGrafter"/>
</dbReference>
<keyword evidence="10" id="KW-1185">Reference proteome</keyword>
<dbReference type="Gene3D" id="3.30.50.10">
    <property type="entry name" value="Erythroid Transcription Factor GATA-1, subunit A"/>
    <property type="match status" value="2"/>
</dbReference>
<keyword evidence="3 6" id="KW-0863">Zinc-finger</keyword>
<evidence type="ECO:0000256" key="6">
    <source>
        <dbReference type="PROSITE-ProRule" id="PRU00094"/>
    </source>
</evidence>
<accession>A0A8H6YKJ7</accession>
<evidence type="ECO:0000259" key="8">
    <source>
        <dbReference type="PROSITE" id="PS50114"/>
    </source>
</evidence>
<dbReference type="Proteomes" id="UP000620124">
    <property type="component" value="Unassembled WGS sequence"/>
</dbReference>
<keyword evidence="2" id="KW-0479">Metal-binding</keyword>
<dbReference type="GO" id="GO:0045944">
    <property type="term" value="P:positive regulation of transcription by RNA polymerase II"/>
    <property type="evidence" value="ECO:0007669"/>
    <property type="project" value="TreeGrafter"/>
</dbReference>
<dbReference type="PANTHER" id="PTHR10071">
    <property type="entry name" value="TRANSCRIPTION FACTOR GATA FAMILY MEMBER"/>
    <property type="match status" value="1"/>
</dbReference>
<dbReference type="GO" id="GO:0000981">
    <property type="term" value="F:DNA-binding transcription factor activity, RNA polymerase II-specific"/>
    <property type="evidence" value="ECO:0007669"/>
    <property type="project" value="TreeGrafter"/>
</dbReference>
<dbReference type="SMART" id="SM00401">
    <property type="entry name" value="ZnF_GATA"/>
    <property type="match status" value="2"/>
</dbReference>
<reference evidence="9" key="1">
    <citation type="submission" date="2020-05" db="EMBL/GenBank/DDBJ databases">
        <title>Mycena genomes resolve the evolution of fungal bioluminescence.</title>
        <authorList>
            <person name="Tsai I.J."/>
        </authorList>
    </citation>
    <scope>NUCLEOTIDE SEQUENCE</scope>
    <source>
        <strain evidence="9">CCC161011</strain>
    </source>
</reference>
<feature type="region of interest" description="Disordered" evidence="7">
    <location>
        <begin position="65"/>
        <end position="143"/>
    </location>
</feature>